<evidence type="ECO:0000313" key="2">
    <source>
        <dbReference type="Proteomes" id="UP001305414"/>
    </source>
</evidence>
<proteinExistence type="predicted"/>
<organism evidence="1 2">
    <name type="scientific">Xylaria bambusicola</name>
    <dbReference type="NCBI Taxonomy" id="326684"/>
    <lineage>
        <taxon>Eukaryota</taxon>
        <taxon>Fungi</taxon>
        <taxon>Dikarya</taxon>
        <taxon>Ascomycota</taxon>
        <taxon>Pezizomycotina</taxon>
        <taxon>Sordariomycetes</taxon>
        <taxon>Xylariomycetidae</taxon>
        <taxon>Xylariales</taxon>
        <taxon>Xylariaceae</taxon>
        <taxon>Xylaria</taxon>
    </lineage>
</organism>
<gene>
    <name evidence="1" type="ORF">RRF57_004604</name>
</gene>
<comment type="caution">
    <text evidence="1">The sequence shown here is derived from an EMBL/GenBank/DDBJ whole genome shotgun (WGS) entry which is preliminary data.</text>
</comment>
<evidence type="ECO:0000313" key="1">
    <source>
        <dbReference type="EMBL" id="KAK5628889.1"/>
    </source>
</evidence>
<keyword evidence="2" id="KW-1185">Reference proteome</keyword>
<accession>A0AAN7UNE5</accession>
<name>A0AAN7UNE5_9PEZI</name>
<protein>
    <submittedName>
        <fullName evidence="1">Uncharacterized protein</fullName>
    </submittedName>
</protein>
<dbReference type="EMBL" id="JAWHQM010000010">
    <property type="protein sequence ID" value="KAK5628889.1"/>
    <property type="molecule type" value="Genomic_DNA"/>
</dbReference>
<reference evidence="1 2" key="1">
    <citation type="submission" date="2023-10" db="EMBL/GenBank/DDBJ databases">
        <title>Draft genome sequence of Xylaria bambusicola isolate GMP-LS, the root and basal stem rot pathogen of sugarcane in Indonesia.</title>
        <authorList>
            <person name="Selvaraj P."/>
            <person name="Muralishankar V."/>
            <person name="Muruganantham S."/>
            <person name="Sp S."/>
            <person name="Haryani S."/>
            <person name="Lau K.J.X."/>
            <person name="Naqvi N.I."/>
        </authorList>
    </citation>
    <scope>NUCLEOTIDE SEQUENCE [LARGE SCALE GENOMIC DNA]</scope>
    <source>
        <strain evidence="1">GMP-LS</strain>
    </source>
</reference>
<dbReference type="Proteomes" id="UP001305414">
    <property type="component" value="Unassembled WGS sequence"/>
</dbReference>
<sequence>MSINLIPMDEMGCWKPPLDSHELYMAVQKLKKWGEKSQIGAGNYHGEAYGKPHRPCSLCSLLAIIFNPHYITRRC</sequence>
<dbReference type="AlphaFoldDB" id="A0AAN7UNE5"/>